<keyword evidence="4" id="KW-1185">Reference proteome</keyword>
<sequence>MCSTLLNQSNPGMLNSPMAEYFKPSKTYYIDSINQLFKEQLYSSVVYLGEIALNLTEKLKDILTEAQQVHVLILMGDSAFHLHEFTRAEAFYRRALQMFKYLSKCQQAKDQLPEDCSIDLKYKLHLCLVHLKKPTEALNMLQSIPAKQRTARTNLALAKMYVQNGSERAAITSFKEVLREAPMSLDAIEGLVSLGLREADLQVFFHNKVNKMPFSDWFFRWIKAHQALFSRDFPQALEMMTYLQEKNSLHNNFNLLVTIGMTNTMQGNYQEAISPLKAAGAIESANMKGMDLLAFLYWSEKRTHELEKLIQRLTELDYRESRSEPWIALAYYAQLTNRGIRALYFAQKAVLCSGFRNLEALICKGNILLDLGNKQEACIVFREATQMCSYRYEPHKGLVDAYIAMQRFRDASTIATHASKKLGETPRVLTMCASPLSKDPLTWPKAKSYLEKALSIESTYLPAVFMLTEILEHETNYTAAIELLEGQIEHRVNPAQVHVRLAQLYLKKNDEDKAADHFQLALKLDPSNRDARDGLNRIDLVGSRPGVHHETATGSFDAMDLALEDEEINDMDQADSELESAVWNGPHDAVLGRSN</sequence>
<gene>
    <name evidence="3" type="ORF">Ocin01_05975</name>
</gene>
<evidence type="ECO:0000313" key="4">
    <source>
        <dbReference type="Proteomes" id="UP000094527"/>
    </source>
</evidence>
<reference evidence="3 4" key="1">
    <citation type="journal article" date="2016" name="Genome Biol. Evol.">
        <title>Gene Family Evolution Reflects Adaptation to Soil Environmental Stressors in the Genome of the Collembolan Orchesella cincta.</title>
        <authorList>
            <person name="Faddeeva-Vakhrusheva A."/>
            <person name="Derks M.F."/>
            <person name="Anvar S.Y."/>
            <person name="Agamennone V."/>
            <person name="Suring W."/>
            <person name="Smit S."/>
            <person name="van Straalen N.M."/>
            <person name="Roelofs D."/>
        </authorList>
    </citation>
    <scope>NUCLEOTIDE SEQUENCE [LARGE SCALE GENOMIC DNA]</scope>
    <source>
        <tissue evidence="3">Mixed pool</tissue>
    </source>
</reference>
<dbReference type="PROSITE" id="PS50293">
    <property type="entry name" value="TPR_REGION"/>
    <property type="match status" value="1"/>
</dbReference>
<dbReference type="GO" id="GO:0016567">
    <property type="term" value="P:protein ubiquitination"/>
    <property type="evidence" value="ECO:0007669"/>
    <property type="project" value="TreeGrafter"/>
</dbReference>
<keyword evidence="1 2" id="KW-0802">TPR repeat</keyword>
<name>A0A1D2N660_ORCCI</name>
<dbReference type="Gene3D" id="1.25.40.10">
    <property type="entry name" value="Tetratricopeptide repeat domain"/>
    <property type="match status" value="2"/>
</dbReference>
<dbReference type="PANTHER" id="PTHR12558">
    <property type="entry name" value="CELL DIVISION CYCLE 16,23,27"/>
    <property type="match status" value="1"/>
</dbReference>
<accession>A0A1D2N660</accession>
<dbReference type="EMBL" id="LJIJ01000190">
    <property type="protein sequence ID" value="ODN00721.1"/>
    <property type="molecule type" value="Genomic_DNA"/>
</dbReference>
<dbReference type="STRING" id="48709.A0A1D2N660"/>
<comment type="caution">
    <text evidence="3">The sequence shown here is derived from an EMBL/GenBank/DDBJ whole genome shotgun (WGS) entry which is preliminary data.</text>
</comment>
<dbReference type="SMART" id="SM00028">
    <property type="entry name" value="TPR"/>
    <property type="match status" value="5"/>
</dbReference>
<dbReference type="GO" id="GO:0051301">
    <property type="term" value="P:cell division"/>
    <property type="evidence" value="ECO:0007669"/>
    <property type="project" value="TreeGrafter"/>
</dbReference>
<dbReference type="InterPro" id="IPR019734">
    <property type="entry name" value="TPR_rpt"/>
</dbReference>
<dbReference type="PROSITE" id="PS50005">
    <property type="entry name" value="TPR"/>
    <property type="match status" value="1"/>
</dbReference>
<dbReference type="InterPro" id="IPR011990">
    <property type="entry name" value="TPR-like_helical_dom_sf"/>
</dbReference>
<protein>
    <submittedName>
        <fullName evidence="3">Anaphase-promoting complex subunit 7</fullName>
    </submittedName>
</protein>
<dbReference type="GO" id="GO:0005680">
    <property type="term" value="C:anaphase-promoting complex"/>
    <property type="evidence" value="ECO:0007669"/>
    <property type="project" value="TreeGrafter"/>
</dbReference>
<feature type="repeat" description="TPR" evidence="2">
    <location>
        <begin position="495"/>
        <end position="528"/>
    </location>
</feature>
<proteinExistence type="predicted"/>
<evidence type="ECO:0000256" key="1">
    <source>
        <dbReference type="ARBA" id="ARBA00022803"/>
    </source>
</evidence>
<dbReference type="OrthoDB" id="308440at2759"/>
<dbReference type="SUPFAM" id="SSF81901">
    <property type="entry name" value="HCP-like"/>
    <property type="match status" value="1"/>
</dbReference>
<dbReference type="Pfam" id="PF13181">
    <property type="entry name" value="TPR_8"/>
    <property type="match status" value="1"/>
</dbReference>
<dbReference type="PANTHER" id="PTHR12558:SF36">
    <property type="entry name" value="ANAPHASE-PROMOTING COMPLEX SUBUNIT 7"/>
    <property type="match status" value="1"/>
</dbReference>
<evidence type="ECO:0000313" key="3">
    <source>
        <dbReference type="EMBL" id="ODN00721.1"/>
    </source>
</evidence>
<dbReference type="Proteomes" id="UP000094527">
    <property type="component" value="Unassembled WGS sequence"/>
</dbReference>
<organism evidence="3 4">
    <name type="scientific">Orchesella cincta</name>
    <name type="common">Springtail</name>
    <name type="synonym">Podura cincta</name>
    <dbReference type="NCBI Taxonomy" id="48709"/>
    <lineage>
        <taxon>Eukaryota</taxon>
        <taxon>Metazoa</taxon>
        <taxon>Ecdysozoa</taxon>
        <taxon>Arthropoda</taxon>
        <taxon>Hexapoda</taxon>
        <taxon>Collembola</taxon>
        <taxon>Entomobryomorpha</taxon>
        <taxon>Entomobryoidea</taxon>
        <taxon>Orchesellidae</taxon>
        <taxon>Orchesellinae</taxon>
        <taxon>Orchesella</taxon>
    </lineage>
</organism>
<dbReference type="AlphaFoldDB" id="A0A1D2N660"/>
<dbReference type="OMA" id="MGECYYY"/>
<evidence type="ECO:0000256" key="2">
    <source>
        <dbReference type="PROSITE-ProRule" id="PRU00339"/>
    </source>
</evidence>
<dbReference type="Pfam" id="PF00515">
    <property type="entry name" value="TPR_1"/>
    <property type="match status" value="1"/>
</dbReference>
<dbReference type="GO" id="GO:0045842">
    <property type="term" value="P:positive regulation of mitotic metaphase/anaphase transition"/>
    <property type="evidence" value="ECO:0007669"/>
    <property type="project" value="TreeGrafter"/>
</dbReference>
<dbReference type="SUPFAM" id="SSF48452">
    <property type="entry name" value="TPR-like"/>
    <property type="match status" value="2"/>
</dbReference>